<reference evidence="3" key="1">
    <citation type="journal article" date="2010" name="PLoS Negl. Trop. Dis.">
        <title>The genome sequence of Trypanosoma brucei gambiense, causative agent of chronic human african trypanosomiasis.</title>
        <authorList>
            <person name="Jackson A.P."/>
            <person name="Sanders M."/>
            <person name="Berry A."/>
            <person name="McQuillan J."/>
            <person name="Aslett M.A."/>
            <person name="Quail M.A."/>
            <person name="Chukualim B."/>
            <person name="Capewell P."/>
            <person name="MacLeod A."/>
            <person name="Melville S.E."/>
            <person name="Gibson W."/>
            <person name="Barry J.D."/>
            <person name="Berriman M."/>
            <person name="Hertz-Fowler C."/>
        </authorList>
    </citation>
    <scope>NUCLEOTIDE SEQUENCE [LARGE SCALE GENOMIC DNA]</scope>
    <source>
        <strain evidence="3">MHOM/CI/86/DAL972</strain>
    </source>
</reference>
<proteinExistence type="predicted"/>
<name>D0AAQ3_TRYB9</name>
<accession>D0AAQ3</accession>
<feature type="region of interest" description="Disordered" evidence="1">
    <location>
        <begin position="21"/>
        <end position="77"/>
    </location>
</feature>
<dbReference type="EMBL" id="FN554974">
    <property type="protein sequence ID" value="CBH18754.1"/>
    <property type="molecule type" value="Genomic_DNA"/>
</dbReference>
<dbReference type="KEGG" id="tbg:TbgDal_XI18750"/>
<sequence length="112" mass="12981">MVITITARAFIGEKNLSWSMQPMEPYSIPSRTRNEMMQRERDEKEGKRKKNNNEQSVHRRKMMGKEEIEEPLHPCDTGKDARPFLLLNNATEIQPAACNEYTGTGCKGRLQR</sequence>
<evidence type="ECO:0000313" key="2">
    <source>
        <dbReference type="EMBL" id="CBH18754.1"/>
    </source>
</evidence>
<organism evidence="2 3">
    <name type="scientific">Trypanosoma brucei gambiense (strain MHOM/CI/86/DAL972)</name>
    <dbReference type="NCBI Taxonomy" id="679716"/>
    <lineage>
        <taxon>Eukaryota</taxon>
        <taxon>Discoba</taxon>
        <taxon>Euglenozoa</taxon>
        <taxon>Kinetoplastea</taxon>
        <taxon>Metakinetoplastina</taxon>
        <taxon>Trypanosomatida</taxon>
        <taxon>Trypanosomatidae</taxon>
        <taxon>Trypanosoma</taxon>
    </lineage>
</organism>
<feature type="compositionally biased region" description="Basic and acidic residues" evidence="1">
    <location>
        <begin position="63"/>
        <end position="77"/>
    </location>
</feature>
<evidence type="ECO:0000256" key="1">
    <source>
        <dbReference type="SAM" id="MobiDB-lite"/>
    </source>
</evidence>
<dbReference type="Proteomes" id="UP000002316">
    <property type="component" value="Chromosome 11"/>
</dbReference>
<gene>
    <name evidence="2" type="ORF">TbgDal_XI18750</name>
</gene>
<evidence type="ECO:0000313" key="3">
    <source>
        <dbReference type="Proteomes" id="UP000002316"/>
    </source>
</evidence>
<dbReference type="RefSeq" id="XP_011781018.1">
    <property type="nucleotide sequence ID" value="XM_011782716.1"/>
</dbReference>
<feature type="compositionally biased region" description="Basic and acidic residues" evidence="1">
    <location>
        <begin position="32"/>
        <end position="46"/>
    </location>
</feature>
<protein>
    <submittedName>
        <fullName evidence="2">Uncharacterized protein</fullName>
    </submittedName>
</protein>
<dbReference type="GeneID" id="23867100"/>
<dbReference type="AlphaFoldDB" id="D0AAQ3"/>